<evidence type="ECO:0000256" key="9">
    <source>
        <dbReference type="ARBA" id="ARBA00030268"/>
    </source>
</evidence>
<dbReference type="EC" id="6.1.1.2" evidence="3"/>
<dbReference type="Gene3D" id="3.40.50.620">
    <property type="entry name" value="HUPs"/>
    <property type="match status" value="1"/>
</dbReference>
<dbReference type="PANTHER" id="PTHR43766:SF1">
    <property type="entry name" value="TRYPTOPHAN--TRNA LIGASE, MITOCHONDRIAL"/>
    <property type="match status" value="1"/>
</dbReference>
<dbReference type="InterPro" id="IPR002306">
    <property type="entry name" value="Trp-tRNA-ligase"/>
</dbReference>
<evidence type="ECO:0000256" key="11">
    <source>
        <dbReference type="RuleBase" id="RU363036"/>
    </source>
</evidence>
<dbReference type="GO" id="GO:0005524">
    <property type="term" value="F:ATP binding"/>
    <property type="evidence" value="ECO:0007669"/>
    <property type="project" value="UniProtKB-KW"/>
</dbReference>
<dbReference type="STRING" id="2282107.A0A286UV08"/>
<evidence type="ECO:0000313" key="12">
    <source>
        <dbReference type="EMBL" id="PAV23417.1"/>
    </source>
</evidence>
<keyword evidence="6 11" id="KW-0067">ATP-binding</keyword>
<keyword evidence="5 11" id="KW-0547">Nucleotide-binding</keyword>
<dbReference type="EMBL" id="NBII01000001">
    <property type="protein sequence ID" value="PAV23417.1"/>
    <property type="molecule type" value="Genomic_DNA"/>
</dbReference>
<gene>
    <name evidence="12" type="ORF">PNOK_0048500</name>
</gene>
<keyword evidence="8 11" id="KW-0030">Aminoacyl-tRNA synthetase</keyword>
<dbReference type="Pfam" id="PF00579">
    <property type="entry name" value="tRNA-synt_1b"/>
    <property type="match status" value="1"/>
</dbReference>
<dbReference type="GO" id="GO:0004830">
    <property type="term" value="F:tryptophan-tRNA ligase activity"/>
    <property type="evidence" value="ECO:0007669"/>
    <property type="project" value="UniProtKB-EC"/>
</dbReference>
<keyword evidence="13" id="KW-1185">Reference proteome</keyword>
<dbReference type="FunFam" id="3.40.50.620:FF:000082">
    <property type="entry name" value="MSW1p Mitochondrial tryptophanyl-tRNA synthetase"/>
    <property type="match status" value="1"/>
</dbReference>
<comment type="subcellular location">
    <subcellularLocation>
        <location evidence="1">Mitochondrion matrix</location>
    </subcellularLocation>
</comment>
<dbReference type="InterPro" id="IPR001412">
    <property type="entry name" value="aa-tRNA-synth_I_CS"/>
</dbReference>
<dbReference type="GO" id="GO:0005759">
    <property type="term" value="C:mitochondrial matrix"/>
    <property type="evidence" value="ECO:0007669"/>
    <property type="project" value="UniProtKB-SubCell"/>
</dbReference>
<evidence type="ECO:0000256" key="1">
    <source>
        <dbReference type="ARBA" id="ARBA00004305"/>
    </source>
</evidence>
<name>A0A286UV08_9AGAM</name>
<keyword evidence="7 11" id="KW-0648">Protein biosynthesis</keyword>
<dbReference type="Proteomes" id="UP000217199">
    <property type="component" value="Unassembled WGS sequence"/>
</dbReference>
<dbReference type="OrthoDB" id="15808at2759"/>
<evidence type="ECO:0000256" key="7">
    <source>
        <dbReference type="ARBA" id="ARBA00022917"/>
    </source>
</evidence>
<dbReference type="PROSITE" id="PS00178">
    <property type="entry name" value="AA_TRNA_LIGASE_I"/>
    <property type="match status" value="1"/>
</dbReference>
<organism evidence="12 13">
    <name type="scientific">Pyrrhoderma noxium</name>
    <dbReference type="NCBI Taxonomy" id="2282107"/>
    <lineage>
        <taxon>Eukaryota</taxon>
        <taxon>Fungi</taxon>
        <taxon>Dikarya</taxon>
        <taxon>Basidiomycota</taxon>
        <taxon>Agaricomycotina</taxon>
        <taxon>Agaricomycetes</taxon>
        <taxon>Hymenochaetales</taxon>
        <taxon>Hymenochaetaceae</taxon>
        <taxon>Pyrrhoderma</taxon>
    </lineage>
</organism>
<comment type="caution">
    <text evidence="12">The sequence shown here is derived from an EMBL/GenBank/DDBJ whole genome shotgun (WGS) entry which is preliminary data.</text>
</comment>
<evidence type="ECO:0000256" key="10">
    <source>
        <dbReference type="ARBA" id="ARBA00069760"/>
    </source>
</evidence>
<dbReference type="FunFam" id="1.10.240.10:FF:000002">
    <property type="entry name" value="Tryptophan--tRNA ligase"/>
    <property type="match status" value="1"/>
</dbReference>
<evidence type="ECO:0000256" key="2">
    <source>
        <dbReference type="ARBA" id="ARBA00005594"/>
    </source>
</evidence>
<dbReference type="FunCoup" id="A0A286UV08">
    <property type="interactions" value="315"/>
</dbReference>
<evidence type="ECO:0000256" key="8">
    <source>
        <dbReference type="ARBA" id="ARBA00023146"/>
    </source>
</evidence>
<dbReference type="InParanoid" id="A0A286UV08"/>
<dbReference type="PANTHER" id="PTHR43766">
    <property type="entry name" value="TRYPTOPHAN--TRNA LIGASE, MITOCHONDRIAL"/>
    <property type="match status" value="1"/>
</dbReference>
<dbReference type="Gene3D" id="1.10.240.10">
    <property type="entry name" value="Tyrosyl-Transfer RNA Synthetase"/>
    <property type="match status" value="1"/>
</dbReference>
<dbReference type="CDD" id="cd00806">
    <property type="entry name" value="TrpRS_core"/>
    <property type="match status" value="1"/>
</dbReference>
<evidence type="ECO:0000256" key="6">
    <source>
        <dbReference type="ARBA" id="ARBA00022840"/>
    </source>
</evidence>
<dbReference type="NCBIfam" id="TIGR00233">
    <property type="entry name" value="trpS"/>
    <property type="match status" value="1"/>
</dbReference>
<dbReference type="AlphaFoldDB" id="A0A286UV08"/>
<dbReference type="SUPFAM" id="SSF52374">
    <property type="entry name" value="Nucleotidylyl transferase"/>
    <property type="match status" value="1"/>
</dbReference>
<proteinExistence type="inferred from homology"/>
<protein>
    <recommendedName>
        <fullName evidence="10">Tryptophan--tRNA ligase, mitochondrial</fullName>
        <ecNumber evidence="3">6.1.1.2</ecNumber>
    </recommendedName>
    <alternativeName>
        <fullName evidence="9">Tryptophanyl-tRNA synthetase</fullName>
    </alternativeName>
</protein>
<evidence type="ECO:0000256" key="3">
    <source>
        <dbReference type="ARBA" id="ARBA00013161"/>
    </source>
</evidence>
<evidence type="ECO:0000256" key="4">
    <source>
        <dbReference type="ARBA" id="ARBA00022598"/>
    </source>
</evidence>
<accession>A0A286UV08</accession>
<dbReference type="PRINTS" id="PR01039">
    <property type="entry name" value="TRNASYNTHTRP"/>
</dbReference>
<keyword evidence="4 11" id="KW-0436">Ligase</keyword>
<sequence>MFKNSFRRLGYSKGRSFGSTSTDSLSHPKVIFSGIQPTGIPHIGNYLGALQNWVQMQDAARPQDSVIFSVVGWHALTLPQDPKALLQSKNDMFATLIAIGLDPEKSIIFHQDDNQDHVELAWLLNCIAPFGKLRRMTTWKSRLAVSRNANDESEVDESILNTGLFTYPVLQAADILAYKTTHVPVGDDQQQHIELCRDLAEVFNRMTNSSLFIPPECVITVSKRILSLKDASAKMSKSAVDPNSRILLTDSTSLIQKKIRSAVTDSITGITYDPINRPGTSNLLTILSGCIGEDIHLVAEQHKTKTHGELKKVVFEAVEETLKGPRAEFERLRMDQGYLEKLSKKGAEKARKLSSQTLKEVRRLVGLSH</sequence>
<evidence type="ECO:0000313" key="13">
    <source>
        <dbReference type="Proteomes" id="UP000217199"/>
    </source>
</evidence>
<dbReference type="InterPro" id="IPR002305">
    <property type="entry name" value="aa-tRNA-synth_Ic"/>
</dbReference>
<dbReference type="GO" id="GO:0070183">
    <property type="term" value="P:mitochondrial tryptophanyl-tRNA aminoacylation"/>
    <property type="evidence" value="ECO:0007669"/>
    <property type="project" value="TreeGrafter"/>
</dbReference>
<reference evidence="12 13" key="1">
    <citation type="journal article" date="2017" name="Mol. Ecol.">
        <title>Comparative and population genomic landscape of Phellinus noxius: A hypervariable fungus causing root rot in trees.</title>
        <authorList>
            <person name="Chung C.L."/>
            <person name="Lee T.J."/>
            <person name="Akiba M."/>
            <person name="Lee H.H."/>
            <person name="Kuo T.H."/>
            <person name="Liu D."/>
            <person name="Ke H.M."/>
            <person name="Yokoi T."/>
            <person name="Roa M.B."/>
            <person name="Lu M.J."/>
            <person name="Chang Y.Y."/>
            <person name="Ann P.J."/>
            <person name="Tsai J.N."/>
            <person name="Chen C.Y."/>
            <person name="Tzean S.S."/>
            <person name="Ota Y."/>
            <person name="Hattori T."/>
            <person name="Sahashi N."/>
            <person name="Liou R.F."/>
            <person name="Kikuchi T."/>
            <person name="Tsai I.J."/>
        </authorList>
    </citation>
    <scope>NUCLEOTIDE SEQUENCE [LARGE SCALE GENOMIC DNA]</scope>
    <source>
        <strain evidence="12 13">FFPRI411160</strain>
    </source>
</reference>
<dbReference type="InterPro" id="IPR050203">
    <property type="entry name" value="Trp-tRNA_synthetase"/>
</dbReference>
<comment type="similarity">
    <text evidence="2 11">Belongs to the class-I aminoacyl-tRNA synthetase family.</text>
</comment>
<dbReference type="InterPro" id="IPR014729">
    <property type="entry name" value="Rossmann-like_a/b/a_fold"/>
</dbReference>
<evidence type="ECO:0000256" key="5">
    <source>
        <dbReference type="ARBA" id="ARBA00022741"/>
    </source>
</evidence>